<comment type="caution">
    <text evidence="2">The sequence shown here is derived from an EMBL/GenBank/DDBJ whole genome shotgun (WGS) entry which is preliminary data.</text>
</comment>
<protein>
    <recommendedName>
        <fullName evidence="1">DUF6795 domain-containing protein</fullName>
    </recommendedName>
</protein>
<dbReference type="AlphaFoldDB" id="A0A7Y0DSI8"/>
<gene>
    <name evidence="2" type="ORF">HHO47_08395</name>
</gene>
<organism evidence="2 3">
    <name type="scientific">Pseudoalteromonas arctica</name>
    <dbReference type="NCBI Taxonomy" id="394751"/>
    <lineage>
        <taxon>Bacteria</taxon>
        <taxon>Pseudomonadati</taxon>
        <taxon>Pseudomonadota</taxon>
        <taxon>Gammaproteobacteria</taxon>
        <taxon>Alteromonadales</taxon>
        <taxon>Pseudoalteromonadaceae</taxon>
        <taxon>Pseudoalteromonas</taxon>
    </lineage>
</organism>
<accession>A0A7Y0DSI8</accession>
<feature type="domain" description="DUF6795" evidence="1">
    <location>
        <begin position="49"/>
        <end position="153"/>
    </location>
</feature>
<proteinExistence type="predicted"/>
<dbReference type="InterPro" id="IPR046474">
    <property type="entry name" value="DUF6795"/>
</dbReference>
<evidence type="ECO:0000259" key="1">
    <source>
        <dbReference type="Pfam" id="PF20598"/>
    </source>
</evidence>
<dbReference type="EMBL" id="JABBMT010000009">
    <property type="protein sequence ID" value="NMM40842.1"/>
    <property type="molecule type" value="Genomic_DNA"/>
</dbReference>
<dbReference type="Proteomes" id="UP000570493">
    <property type="component" value="Unassembled WGS sequence"/>
</dbReference>
<evidence type="ECO:0000313" key="2">
    <source>
        <dbReference type="EMBL" id="NMM40842.1"/>
    </source>
</evidence>
<dbReference type="RefSeq" id="WP_169019887.1">
    <property type="nucleotide sequence ID" value="NZ_JABBMT010000009.1"/>
</dbReference>
<name>A0A7Y0DSI8_9GAMM</name>
<dbReference type="Pfam" id="PF20598">
    <property type="entry name" value="DUF6795"/>
    <property type="match status" value="1"/>
</dbReference>
<reference evidence="2" key="1">
    <citation type="submission" date="2020-04" db="EMBL/GenBank/DDBJ databases">
        <title>Genome Sequencing for Pseudoaltermonas arctica.</title>
        <authorList>
            <person name="Elkins N.S."/>
        </authorList>
    </citation>
    <scope>NUCLEOTIDE SEQUENCE [LARGE SCALE GENOMIC DNA]</scope>
    <source>
        <strain evidence="2">NEC-BIFX-2020_0012</strain>
    </source>
</reference>
<sequence length="216" mass="25096">MSKSSFFYNPRFIILFIIACAIIFPAVSQGADMFSWFRKKKEVFLSPEVNGVVTKNGTPIADLEIIRALTYIDGVERRDTVITDEEGHFHFPKKIIFSSIPNKLISEDRVHQKIVIEQNDNSIIGLWGATQPDIYEIPEYTDKLKFLNCELTNPLVRFEFKNNINKHLNRVATSICRWEEDYIPTYIIENGEAKYKIHDGNFKILTDRFTGKRVEL</sequence>
<evidence type="ECO:0000313" key="3">
    <source>
        <dbReference type="Proteomes" id="UP000570493"/>
    </source>
</evidence>
<keyword evidence="3" id="KW-1185">Reference proteome</keyword>